<protein>
    <submittedName>
        <fullName evidence="1">Uncharacterized protein</fullName>
    </submittedName>
</protein>
<reference evidence="1" key="1">
    <citation type="submission" date="2016-11" db="EMBL/GenBank/DDBJ databases">
        <title>The genome of Nicotiana attenuata.</title>
        <authorList>
            <person name="Xu S."/>
            <person name="Brockmoeller T."/>
            <person name="Gaquerel E."/>
            <person name="Navarro A."/>
            <person name="Kuhl H."/>
            <person name="Gase K."/>
            <person name="Ling Z."/>
            <person name="Zhou W."/>
            <person name="Kreitzer C."/>
            <person name="Stanke M."/>
            <person name="Tang H."/>
            <person name="Lyons E."/>
            <person name="Pandey P."/>
            <person name="Pandey S.P."/>
            <person name="Timmermann B."/>
            <person name="Baldwin I.T."/>
        </authorList>
    </citation>
    <scope>NUCLEOTIDE SEQUENCE [LARGE SCALE GENOMIC DNA]</scope>
    <source>
        <strain evidence="1">UT</strain>
    </source>
</reference>
<keyword evidence="2" id="KW-1185">Reference proteome</keyword>
<dbReference type="Gramene" id="OIT39132">
    <property type="protein sequence ID" value="OIT39132"/>
    <property type="gene ID" value="A4A49_18151"/>
</dbReference>
<dbReference type="Proteomes" id="UP000187609">
    <property type="component" value="Unassembled WGS sequence"/>
</dbReference>
<name>A0A314LC19_NICAT</name>
<organism evidence="1 2">
    <name type="scientific">Nicotiana attenuata</name>
    <name type="common">Coyote tobacco</name>
    <dbReference type="NCBI Taxonomy" id="49451"/>
    <lineage>
        <taxon>Eukaryota</taxon>
        <taxon>Viridiplantae</taxon>
        <taxon>Streptophyta</taxon>
        <taxon>Embryophyta</taxon>
        <taxon>Tracheophyta</taxon>
        <taxon>Spermatophyta</taxon>
        <taxon>Magnoliopsida</taxon>
        <taxon>eudicotyledons</taxon>
        <taxon>Gunneridae</taxon>
        <taxon>Pentapetalae</taxon>
        <taxon>asterids</taxon>
        <taxon>lamiids</taxon>
        <taxon>Solanales</taxon>
        <taxon>Solanaceae</taxon>
        <taxon>Nicotianoideae</taxon>
        <taxon>Nicotianeae</taxon>
        <taxon>Nicotiana</taxon>
    </lineage>
</organism>
<dbReference type="EMBL" id="MJEQ01000138">
    <property type="protein sequence ID" value="OIT39132.1"/>
    <property type="molecule type" value="Genomic_DNA"/>
</dbReference>
<sequence length="66" mass="7434">MNCINYYLQFVVPKLHVVGNLVYQAQSSLAFLTKEILIRSRVCGETGTSLSLIFVAVGELWRNNKS</sequence>
<proteinExistence type="predicted"/>
<evidence type="ECO:0000313" key="1">
    <source>
        <dbReference type="EMBL" id="OIT39132.1"/>
    </source>
</evidence>
<comment type="caution">
    <text evidence="1">The sequence shown here is derived from an EMBL/GenBank/DDBJ whole genome shotgun (WGS) entry which is preliminary data.</text>
</comment>
<gene>
    <name evidence="1" type="ORF">A4A49_18151</name>
</gene>
<evidence type="ECO:0000313" key="2">
    <source>
        <dbReference type="Proteomes" id="UP000187609"/>
    </source>
</evidence>
<accession>A0A314LC19</accession>
<dbReference type="AlphaFoldDB" id="A0A314LC19"/>